<gene>
    <name evidence="2" type="ordered locus">AZOLI_p20488</name>
</gene>
<proteinExistence type="predicted"/>
<dbReference type="EMBL" id="FQ311870">
    <property type="protein sequence ID" value="CBS89613.1"/>
    <property type="molecule type" value="Genomic_DNA"/>
</dbReference>
<dbReference type="SUPFAM" id="SSF53474">
    <property type="entry name" value="alpha/beta-Hydrolases"/>
    <property type="match status" value="2"/>
</dbReference>
<evidence type="ECO:0000259" key="1">
    <source>
        <dbReference type="Pfam" id="PF00561"/>
    </source>
</evidence>
<dbReference type="Proteomes" id="UP000005667">
    <property type="component" value="Plasmid AZO_p2"/>
</dbReference>
<dbReference type="GO" id="GO:0016020">
    <property type="term" value="C:membrane"/>
    <property type="evidence" value="ECO:0007669"/>
    <property type="project" value="TreeGrafter"/>
</dbReference>
<accession>G7ZCT2</accession>
<dbReference type="PANTHER" id="PTHR43798">
    <property type="entry name" value="MONOACYLGLYCEROL LIPASE"/>
    <property type="match status" value="1"/>
</dbReference>
<feature type="domain" description="AB hydrolase-1" evidence="1">
    <location>
        <begin position="274"/>
        <end position="378"/>
    </location>
</feature>
<dbReference type="GO" id="GO:0016787">
    <property type="term" value="F:hydrolase activity"/>
    <property type="evidence" value="ECO:0007669"/>
    <property type="project" value="UniProtKB-KW"/>
</dbReference>
<dbReference type="PRINTS" id="PR00111">
    <property type="entry name" value="ABHYDROLASE"/>
</dbReference>
<keyword evidence="3" id="KW-1185">Reference proteome</keyword>
<keyword evidence="2" id="KW-0614">Plasmid</keyword>
<organism evidence="2 3">
    <name type="scientific">Azospirillum lipoferum (strain 4B)</name>
    <dbReference type="NCBI Taxonomy" id="862719"/>
    <lineage>
        <taxon>Bacteria</taxon>
        <taxon>Pseudomonadati</taxon>
        <taxon>Pseudomonadota</taxon>
        <taxon>Alphaproteobacteria</taxon>
        <taxon>Rhodospirillales</taxon>
        <taxon>Azospirillaceae</taxon>
        <taxon>Azospirillum</taxon>
    </lineage>
</organism>
<evidence type="ECO:0000313" key="2">
    <source>
        <dbReference type="EMBL" id="CBS89613.1"/>
    </source>
</evidence>
<dbReference type="Gene3D" id="3.40.50.1820">
    <property type="entry name" value="alpha/beta hydrolase"/>
    <property type="match status" value="2"/>
</dbReference>
<name>G7ZCT2_AZOL4</name>
<dbReference type="OrthoDB" id="9812774at2"/>
<dbReference type="RefSeq" id="WP_014189029.1">
    <property type="nucleotide sequence ID" value="NC_016586.1"/>
</dbReference>
<dbReference type="AlphaFoldDB" id="G7ZCT2"/>
<dbReference type="InterPro" id="IPR029058">
    <property type="entry name" value="AB_hydrolase_fold"/>
</dbReference>
<dbReference type="KEGG" id="ali:AZOLI_p20488"/>
<geneLocation type="plasmid" evidence="2 3">
    <name>AZO_p2</name>
</geneLocation>
<dbReference type="InterPro" id="IPR000073">
    <property type="entry name" value="AB_hydrolase_1"/>
</dbReference>
<dbReference type="HOGENOM" id="CLU_489865_0_0_5"/>
<dbReference type="InterPro" id="IPR050266">
    <property type="entry name" value="AB_hydrolase_sf"/>
</dbReference>
<protein>
    <submittedName>
        <fullName evidence="2">Alpha/beta hydrolase fold-1</fullName>
    </submittedName>
</protein>
<dbReference type="PANTHER" id="PTHR43798:SF33">
    <property type="entry name" value="HYDROLASE, PUTATIVE (AFU_ORTHOLOGUE AFUA_2G14860)-RELATED"/>
    <property type="match status" value="1"/>
</dbReference>
<keyword evidence="2" id="KW-0378">Hydrolase</keyword>
<dbReference type="Pfam" id="PF00561">
    <property type="entry name" value="Abhydrolase_1"/>
    <property type="match status" value="1"/>
</dbReference>
<sequence>MSTPHYVTIGQGQLRVWRSGSGPDLLVLPGLIAAASTRADQLARDLPGWTVTTVDLPGTGGSSGVWAEDIAGLARLIAEAACALGLPSCPLLSFDLAGPLAVALQDGEGGWQPDAILLAEAAAAEGWTERGRTPAPLAPRDDGTHLAVLWAHLRDAHVLEPRDARHPAAQGAPLPDPAALDAMLRTAAAAPRRYEALWNLCLDAMPNVTDQAGIVHVEDLGAAAKTLSAMLAGRPDAKPLPPTQPVADPLRVWHDYADTPQGRVHLRRAGRGRPLLALQSAPGSSAPLLPLLHGLASGWEVIAPDYLGNGESDKPDREVDIGMLAEDALAVADALGLDSFDLWGTHTGALVALELTVRHPERVGRAVLEAPVLIPADFSADILTNYFPPLVADRWGLHLLQAWNMRRDMFLFWPWYRQERAAARAIGVPGAAVLHDWTMGLLASGAHYDRSYRAAFHYDTRARLPRLTWPALICAGPADMLVDGLAEAKRLAPAGTEVTPTPATVWYPGQAADAVEATIARYAAFLRGDAPAADSHPIA</sequence>
<evidence type="ECO:0000313" key="3">
    <source>
        <dbReference type="Proteomes" id="UP000005667"/>
    </source>
</evidence>
<reference evidence="3" key="1">
    <citation type="journal article" date="2011" name="PLoS Genet.">
        <title>Azospirillum genomes reveal transition of bacteria from aquatic to terrestrial environments.</title>
        <authorList>
            <person name="Wisniewski-Dye F."/>
            <person name="Borziak K."/>
            <person name="Khalsa-Moyers G."/>
            <person name="Alexandre G."/>
            <person name="Sukharnikov L.O."/>
            <person name="Wuichet K."/>
            <person name="Hurst G.B."/>
            <person name="McDonald W.H."/>
            <person name="Robertson J.S."/>
            <person name="Barbe V."/>
            <person name="Calteau A."/>
            <person name="Rouy Z."/>
            <person name="Mangenot S."/>
            <person name="Prigent-Combaret C."/>
            <person name="Normand P."/>
            <person name="Boyer M."/>
            <person name="Siguier P."/>
            <person name="Dessaux Y."/>
            <person name="Elmerich C."/>
            <person name="Condemine G."/>
            <person name="Krishnen G."/>
            <person name="Kennedy I."/>
            <person name="Paterson A.H."/>
            <person name="Gonzalez V."/>
            <person name="Mavingui P."/>
            <person name="Zhulin I.B."/>
        </authorList>
    </citation>
    <scope>NUCLEOTIDE SEQUENCE [LARGE SCALE GENOMIC DNA]</scope>
    <source>
        <strain evidence="3">4B</strain>
    </source>
</reference>